<organism evidence="1 2">
    <name type="scientific">Diploptera punctata</name>
    <name type="common">Pacific beetle cockroach</name>
    <dbReference type="NCBI Taxonomy" id="6984"/>
    <lineage>
        <taxon>Eukaryota</taxon>
        <taxon>Metazoa</taxon>
        <taxon>Ecdysozoa</taxon>
        <taxon>Arthropoda</taxon>
        <taxon>Hexapoda</taxon>
        <taxon>Insecta</taxon>
        <taxon>Pterygota</taxon>
        <taxon>Neoptera</taxon>
        <taxon>Polyneoptera</taxon>
        <taxon>Dictyoptera</taxon>
        <taxon>Blattodea</taxon>
        <taxon>Blaberoidea</taxon>
        <taxon>Blaberidae</taxon>
        <taxon>Diplopterinae</taxon>
        <taxon>Diploptera</taxon>
    </lineage>
</organism>
<dbReference type="Proteomes" id="UP001233999">
    <property type="component" value="Unassembled WGS sequence"/>
</dbReference>
<feature type="non-terminal residue" evidence="1">
    <location>
        <position position="89"/>
    </location>
</feature>
<dbReference type="AlphaFoldDB" id="A0AAD7ZHI3"/>
<evidence type="ECO:0000313" key="1">
    <source>
        <dbReference type="EMBL" id="KAJ9580596.1"/>
    </source>
</evidence>
<name>A0AAD7ZHI3_DIPPU</name>
<reference evidence="1" key="2">
    <citation type="submission" date="2023-05" db="EMBL/GenBank/DDBJ databases">
        <authorList>
            <person name="Fouks B."/>
        </authorList>
    </citation>
    <scope>NUCLEOTIDE SEQUENCE</scope>
    <source>
        <strain evidence="1">Stay&amp;Tobe</strain>
        <tissue evidence="1">Testes</tissue>
    </source>
</reference>
<evidence type="ECO:0000313" key="2">
    <source>
        <dbReference type="Proteomes" id="UP001233999"/>
    </source>
</evidence>
<proteinExistence type="predicted"/>
<reference evidence="1" key="1">
    <citation type="journal article" date="2023" name="IScience">
        <title>Live-bearing cockroach genome reveals convergent evolutionary mechanisms linked to viviparity in insects and beyond.</title>
        <authorList>
            <person name="Fouks B."/>
            <person name="Harrison M.C."/>
            <person name="Mikhailova A.A."/>
            <person name="Marchal E."/>
            <person name="English S."/>
            <person name="Carruthers M."/>
            <person name="Jennings E.C."/>
            <person name="Chiamaka E.L."/>
            <person name="Frigard R.A."/>
            <person name="Pippel M."/>
            <person name="Attardo G.M."/>
            <person name="Benoit J.B."/>
            <person name="Bornberg-Bauer E."/>
            <person name="Tobe S.S."/>
        </authorList>
    </citation>
    <scope>NUCLEOTIDE SEQUENCE</scope>
    <source>
        <strain evidence="1">Stay&amp;Tobe</strain>
    </source>
</reference>
<accession>A0AAD7ZHI3</accession>
<dbReference type="EMBL" id="JASPKZ010008247">
    <property type="protein sequence ID" value="KAJ9580596.1"/>
    <property type="molecule type" value="Genomic_DNA"/>
</dbReference>
<feature type="non-terminal residue" evidence="1">
    <location>
        <position position="1"/>
    </location>
</feature>
<gene>
    <name evidence="1" type="ORF">L9F63_024211</name>
</gene>
<protein>
    <submittedName>
        <fullName evidence="1">Uncharacterized protein</fullName>
    </submittedName>
</protein>
<comment type="caution">
    <text evidence="1">The sequence shown here is derived from an EMBL/GenBank/DDBJ whole genome shotgun (WGS) entry which is preliminary data.</text>
</comment>
<sequence length="89" mass="10398">FVLGCTKQPVARYCCSPRKLQYGKCLIRNKFKKLMTLQYLKSMSQECWNCVSNFCSLEEINSQMILKHVFKNKKYETAVSELISIFSSL</sequence>
<keyword evidence="2" id="KW-1185">Reference proteome</keyword>